<evidence type="ECO:0000313" key="1">
    <source>
        <dbReference type="EMBL" id="AWY01580.1"/>
    </source>
</evidence>
<dbReference type="InterPro" id="IPR008878">
    <property type="entry name" value="Transposase_IS66_Orf2"/>
</dbReference>
<dbReference type="EMBL" id="CP016181">
    <property type="protein sequence ID" value="AWY01580.1"/>
    <property type="molecule type" value="Genomic_DNA"/>
</dbReference>
<dbReference type="Proteomes" id="UP000249898">
    <property type="component" value="Chromosome"/>
</dbReference>
<sequence>MIRPSKSTPAYLYSGIVDMRKSIDGLAAIVENELELNPLEPALFVFCNRARDKIKILYWENNGFVLWYKRLEKQKFKWLDDLSTNPYTISGKELNRLLDGLNIFIGASCKTLN</sequence>
<reference evidence="1 2" key="1">
    <citation type="submission" date="2016-06" db="EMBL/GenBank/DDBJ databases">
        <title>The sequenced genome of the ice-adhering bacterium Marinomonas primoryensis, from Antarctica.</title>
        <authorList>
            <person name="Graham L."/>
            <person name="Vance T.D.R."/>
            <person name="Davies P.L."/>
        </authorList>
    </citation>
    <scope>NUCLEOTIDE SEQUENCE [LARGE SCALE GENOMIC DNA]</scope>
    <source>
        <strain evidence="1 2">AceL</strain>
    </source>
</reference>
<dbReference type="Pfam" id="PF05717">
    <property type="entry name" value="TnpB_IS66"/>
    <property type="match status" value="1"/>
</dbReference>
<dbReference type="NCBIfam" id="NF033819">
    <property type="entry name" value="IS66_TnpB"/>
    <property type="match status" value="1"/>
</dbReference>
<dbReference type="PANTHER" id="PTHR36455:SF1">
    <property type="entry name" value="BLR8292 PROTEIN"/>
    <property type="match status" value="1"/>
</dbReference>
<evidence type="ECO:0000313" key="2">
    <source>
        <dbReference type="Proteomes" id="UP000249898"/>
    </source>
</evidence>
<dbReference type="AlphaFoldDB" id="A0A2Z4PVR0"/>
<accession>A0A2Z4PVR0</accession>
<dbReference type="RefSeq" id="WP_112140179.1">
    <property type="nucleotide sequence ID" value="NZ_CP016181.1"/>
</dbReference>
<organism evidence="1 2">
    <name type="scientific">Marinomonas primoryensis</name>
    <dbReference type="NCBI Taxonomy" id="178399"/>
    <lineage>
        <taxon>Bacteria</taxon>
        <taxon>Pseudomonadati</taxon>
        <taxon>Pseudomonadota</taxon>
        <taxon>Gammaproteobacteria</taxon>
        <taxon>Oceanospirillales</taxon>
        <taxon>Oceanospirillaceae</taxon>
        <taxon>Marinomonas</taxon>
    </lineage>
</organism>
<dbReference type="PANTHER" id="PTHR36455">
    <property type="match status" value="1"/>
</dbReference>
<dbReference type="OrthoDB" id="4956084at2"/>
<proteinExistence type="predicted"/>
<name>A0A2Z4PVR0_9GAMM</name>
<gene>
    <name evidence="1" type="ORF">A8139_17625</name>
</gene>
<protein>
    <submittedName>
        <fullName evidence="1">Transposase</fullName>
    </submittedName>
</protein>